<dbReference type="InterPro" id="IPR022625">
    <property type="entry name" value="TypeI_RM_Rsu_C"/>
</dbReference>
<evidence type="ECO:0000256" key="1">
    <source>
        <dbReference type="ARBA" id="ARBA00022747"/>
    </source>
</evidence>
<dbReference type="Pfam" id="PF12008">
    <property type="entry name" value="EcoR124_C"/>
    <property type="match status" value="1"/>
</dbReference>
<dbReference type="Gene3D" id="1.20.58.910">
    <property type="match status" value="1"/>
</dbReference>
<reference evidence="4 5" key="1">
    <citation type="submission" date="2019-07" db="EMBL/GenBank/DDBJ databases">
        <title>Whole genome shotgun sequence of Staphylococcus cohnii subsp. urealyticus NBRC 109766.</title>
        <authorList>
            <person name="Hosoyama A."/>
            <person name="Uohara A."/>
            <person name="Ohji S."/>
            <person name="Ichikawa N."/>
        </authorList>
    </citation>
    <scope>NUCLEOTIDE SEQUENCE [LARGE SCALE GENOMIC DNA]</scope>
    <source>
        <strain evidence="4 5">NBRC 109766</strain>
    </source>
</reference>
<dbReference type="AlphaFoldDB" id="A0AB34AL50"/>
<evidence type="ECO:0000259" key="3">
    <source>
        <dbReference type="Pfam" id="PF22679"/>
    </source>
</evidence>
<dbReference type="EMBL" id="BKAW01000018">
    <property type="protein sequence ID" value="GEQ04011.1"/>
    <property type="molecule type" value="Genomic_DNA"/>
</dbReference>
<dbReference type="PANTHER" id="PTHR30195:SF16">
    <property type="entry name" value="TYPE I RESTRICTION ENZYME ENDONUCLEASE SUBUNIT"/>
    <property type="match status" value="1"/>
</dbReference>
<feature type="domain" description="Type I restriction enzyme R protein C-terminal" evidence="2">
    <location>
        <begin position="162"/>
        <end position="380"/>
    </location>
</feature>
<sequence length="439" mass="50237">MYNRYISRYKKRVYRKCSFGTDADSQPTDPELIQKMFQDYATFTGIEYAYGDQRRGEDAYYDDVVERATRGGSGRNSKNIDLVIVADQLLTGYDSKFINTLYVDRSLALQGLIQAYSRTNRIYGKQKEFGSIVNFQYPRITEETVNAALILYGSGGESSQAIVKPYPEAVDAFVEYSQEVMAVLNDPTAWQSLEMDEAAKETFVNAFKKANGQLNKIQQYYEFSWVDAAFGVTEHEWMQYVGAYRNLTRDNTDETEDDPPILPLSQAKLARAQTIDAHYIIQLMGDKATSTEGVQTVDAETLRLSYQNIEELSHMGEYDQAELLKRFVSEELEPGNVPSTIHFDEAYDNWRTEQRREAIYQIASEWGFDSVIFEKAVEAYSVTHPDEIPYVDDLTNSIDHDSIEHPKTNNLLEHNIALSNELPEIVSKLKKKIQINQVI</sequence>
<proteinExistence type="predicted"/>
<evidence type="ECO:0000313" key="4">
    <source>
        <dbReference type="EMBL" id="GEQ04011.1"/>
    </source>
</evidence>
<dbReference type="GO" id="GO:0009307">
    <property type="term" value="P:DNA restriction-modification system"/>
    <property type="evidence" value="ECO:0007669"/>
    <property type="project" value="UniProtKB-KW"/>
</dbReference>
<evidence type="ECO:0000313" key="5">
    <source>
        <dbReference type="Proteomes" id="UP000321839"/>
    </source>
</evidence>
<organism evidence="4 5">
    <name type="scientific">Staphylococcus ureilyticus</name>
    <name type="common">Staphylococcus cohnii subsp. urealyticus</name>
    <dbReference type="NCBI Taxonomy" id="94138"/>
    <lineage>
        <taxon>Bacteria</taxon>
        <taxon>Bacillati</taxon>
        <taxon>Bacillota</taxon>
        <taxon>Bacilli</taxon>
        <taxon>Bacillales</taxon>
        <taxon>Staphylococcaceae</taxon>
        <taxon>Staphylococcus</taxon>
        <taxon>Staphylococcus cohnii species complex</taxon>
    </lineage>
</organism>
<dbReference type="InterPro" id="IPR027417">
    <property type="entry name" value="P-loop_NTPase"/>
</dbReference>
<dbReference type="Proteomes" id="UP000321839">
    <property type="component" value="Unassembled WGS sequence"/>
</dbReference>
<dbReference type="Pfam" id="PF22679">
    <property type="entry name" value="T1R_D3-like"/>
    <property type="match status" value="1"/>
</dbReference>
<dbReference type="InterPro" id="IPR051268">
    <property type="entry name" value="Type-I_R_enzyme_R_subunit"/>
</dbReference>
<dbReference type="CDD" id="cd18800">
    <property type="entry name" value="SF2_C_EcoR124I-like"/>
    <property type="match status" value="1"/>
</dbReference>
<dbReference type="PANTHER" id="PTHR30195">
    <property type="entry name" value="TYPE I SITE-SPECIFIC DEOXYRIBONUCLEASE PROTEIN SUBUNIT M AND R"/>
    <property type="match status" value="1"/>
</dbReference>
<protein>
    <submittedName>
        <fullName evidence="4">Uncharacterized protein</fullName>
    </submittedName>
</protein>
<accession>A0AB34AL50</accession>
<dbReference type="Gene3D" id="3.40.50.300">
    <property type="entry name" value="P-loop containing nucleotide triphosphate hydrolases"/>
    <property type="match status" value="1"/>
</dbReference>
<keyword evidence="5" id="KW-1185">Reference proteome</keyword>
<dbReference type="InterPro" id="IPR055180">
    <property type="entry name" value="HsdR_RecA-like_helicase_dom_2"/>
</dbReference>
<keyword evidence="1" id="KW-0680">Restriction system</keyword>
<comment type="caution">
    <text evidence="4">The sequence shown here is derived from an EMBL/GenBank/DDBJ whole genome shotgun (WGS) entry which is preliminary data.</text>
</comment>
<gene>
    <name evidence="4" type="ORF">SCO02_24520</name>
</gene>
<feature type="domain" description="Restriction endonuclease type I HsdR second RecA-like helicase" evidence="3">
    <location>
        <begin position="26"/>
        <end position="136"/>
    </location>
</feature>
<name>A0AB34AL50_STAUR</name>
<evidence type="ECO:0000259" key="2">
    <source>
        <dbReference type="Pfam" id="PF12008"/>
    </source>
</evidence>